<reference evidence="6" key="4">
    <citation type="submission" date="2025-08" db="UniProtKB">
        <authorList>
            <consortium name="Ensembl"/>
        </authorList>
    </citation>
    <scope>IDENTIFICATION</scope>
</reference>
<sequence>MAEPRRVAFSTLTSPGPAPAPGTATPPAAPARKKRREERGANGNVRLQLSLSEPSDRSSTEYSYSELLREARVRPEGHLGINPLCSKNSANADDPFNAEEKERKEVEALAKKFEEKYGQKNHKRRKDRMQDLIDMGYGYDETDPFIDNSEAYDELVPASLTTKYGGFYINAGTLQFRQTSDTEDEDGKFKDGEDRISKKQKRRDESGMKDKKPKKLKVSKESGVVALNASKVSKKKRRNHSDSLSLAEMLRKFQKEKDSMKKQEVGLKPTPGPQQPDQTPKNASLSDSLMPTNDPLLSMLGTSSEHDLLRDASTAIDLLADLDIEKLLAETPSGSPISEPEESSSAGASSPAGSLLHTPRDVAETPEGLPTPLEKRIGDLKMVRAPLSPPPPGEGKKKFFTSDINAILLDIELQVQELSLNVRTGVYAYLVSFMPCSKDALMKRLKKLHLNEQMDRTLAVLKSICLVVSAWTRWRLWCFLRPLFTHWLACVFRTVSEEERDKNGSEDEDEEKPGRRVTGPRKKFAWNDHVRELLCNLVKIKLGCYELEPNKLQSVEDYLKTFLETEVKPIWPKGWMQSRLLFKESKRVHNHLTDSSPKRETKLSPPLGSGSKQLVSVSPQGGVCASGRETICLDDSLDEELPLKPPSLESVSEALALFTSSAKGTKETLNCVNPASAKTPAPPSTAPLSFMFSHGGTGAKKPQEGVRQGLSSLIAGYTAPSPQGTHKAPVGGSGVKQQQQQHNQARPSQTTGSAQTVKPQPGPRHPVFHSSSPLPVGKCHANPVVKLSACPLHVIANHTQKASEKQTSLQPGFPQSVTSSISHSLVSRASPGPSTSSAYKAAATSSNTSSMQGFKPAFTSAKAVSSPGCAGLGGQSGLAVSLGNRQASGKHTVSPSLARQSAPGHQQPGNLVKKPSVPQKLPGPLGPGGGGGSRSIVPPGGVRGSSTAGTGRSGGPGITAVTASRSGATSKSTVSTSTGSTNRSPLNRSVGLNHGPVSRTVAGGAISRTSVSVATGTTGAIKMLPSPHRTSSATSSSAMLASTPPLTLMTSPLNVTSPNVSSASLNTAAFGMLGGLVPVSLPFQFPLNLISFGADSSNTASASTGSTSAAFHHNLTQSECPHQPDSHSRP</sequence>
<evidence type="ECO:0000313" key="7">
    <source>
        <dbReference type="Proteomes" id="UP000314986"/>
    </source>
</evidence>
<evidence type="ECO:0000259" key="4">
    <source>
        <dbReference type="Pfam" id="PF08729"/>
    </source>
</evidence>
<organism evidence="6 7">
    <name type="scientific">Callorhinchus milii</name>
    <name type="common">Ghost shark</name>
    <dbReference type="NCBI Taxonomy" id="7868"/>
    <lineage>
        <taxon>Eukaryota</taxon>
        <taxon>Metazoa</taxon>
        <taxon>Chordata</taxon>
        <taxon>Craniata</taxon>
        <taxon>Vertebrata</taxon>
        <taxon>Chondrichthyes</taxon>
        <taxon>Holocephali</taxon>
        <taxon>Chimaeriformes</taxon>
        <taxon>Callorhinchidae</taxon>
        <taxon>Callorhinchus</taxon>
    </lineage>
</organism>
<protein>
    <submittedName>
        <fullName evidence="6">Ubinuclein 2</fullName>
    </submittedName>
</protein>
<dbReference type="Ensembl" id="ENSCMIT00000000616.1">
    <property type="protein sequence ID" value="ENSCMIP00000000570.1"/>
    <property type="gene ID" value="ENSCMIG00000000392.1"/>
</dbReference>
<feature type="region of interest" description="Disordered" evidence="3">
    <location>
        <begin position="885"/>
        <end position="1000"/>
    </location>
</feature>
<dbReference type="PANTHER" id="PTHR21669:SF10">
    <property type="entry name" value="UBINUCLEIN-2"/>
    <property type="match status" value="1"/>
</dbReference>
<reference evidence="7" key="1">
    <citation type="journal article" date="2006" name="Science">
        <title>Ancient noncoding elements conserved in the human genome.</title>
        <authorList>
            <person name="Venkatesh B."/>
            <person name="Kirkness E.F."/>
            <person name="Loh Y.H."/>
            <person name="Halpern A.L."/>
            <person name="Lee A.P."/>
            <person name="Johnson J."/>
            <person name="Dandona N."/>
            <person name="Viswanathan L.D."/>
            <person name="Tay A."/>
            <person name="Venter J.C."/>
            <person name="Strausberg R.L."/>
            <person name="Brenner S."/>
        </authorList>
    </citation>
    <scope>NUCLEOTIDE SEQUENCE [LARGE SCALE GENOMIC DNA]</scope>
</reference>
<keyword evidence="2" id="KW-0597">Phosphoprotein</keyword>
<dbReference type="AlphaFoldDB" id="A0A4W3GDE5"/>
<dbReference type="InterPro" id="IPR014840">
    <property type="entry name" value="HRD"/>
</dbReference>
<reference evidence="7" key="3">
    <citation type="journal article" date="2014" name="Nature">
        <title>Elephant shark genome provides unique insights into gnathostome evolution.</title>
        <authorList>
            <consortium name="International Elephant Shark Genome Sequencing Consortium"/>
            <person name="Venkatesh B."/>
            <person name="Lee A.P."/>
            <person name="Ravi V."/>
            <person name="Maurya A.K."/>
            <person name="Lian M.M."/>
            <person name="Swann J.B."/>
            <person name="Ohta Y."/>
            <person name="Flajnik M.F."/>
            <person name="Sutoh Y."/>
            <person name="Kasahara M."/>
            <person name="Hoon S."/>
            <person name="Gangu V."/>
            <person name="Roy S.W."/>
            <person name="Irimia M."/>
            <person name="Korzh V."/>
            <person name="Kondrychyn I."/>
            <person name="Lim Z.W."/>
            <person name="Tay B.H."/>
            <person name="Tohari S."/>
            <person name="Kong K.W."/>
            <person name="Ho S."/>
            <person name="Lorente-Galdos B."/>
            <person name="Quilez J."/>
            <person name="Marques-Bonet T."/>
            <person name="Raney B.J."/>
            <person name="Ingham P.W."/>
            <person name="Tay A."/>
            <person name="Hillier L.W."/>
            <person name="Minx P."/>
            <person name="Boehm T."/>
            <person name="Wilson R.K."/>
            <person name="Brenner S."/>
            <person name="Warren W.C."/>
        </authorList>
    </citation>
    <scope>NUCLEOTIDE SEQUENCE [LARGE SCALE GENOMIC DNA]</scope>
</reference>
<name>A0A4W3GDE5_CALMI</name>
<dbReference type="Proteomes" id="UP000314986">
    <property type="component" value="Unassembled WGS sequence"/>
</dbReference>
<dbReference type="OMA" id="DSNRYPE"/>
<feature type="region of interest" description="Disordered" evidence="3">
    <location>
        <begin position="1"/>
        <end position="63"/>
    </location>
</feature>
<evidence type="ECO:0000256" key="2">
    <source>
        <dbReference type="ARBA" id="ARBA00022553"/>
    </source>
</evidence>
<feature type="compositionally biased region" description="Polar residues" evidence="3">
    <location>
        <begin position="281"/>
        <end position="291"/>
    </location>
</feature>
<dbReference type="InParanoid" id="A0A4W3GDE5"/>
<dbReference type="STRING" id="7868.ENSCMIP00000000570"/>
<feature type="compositionally biased region" description="Polar residues" evidence="3">
    <location>
        <begin position="610"/>
        <end position="619"/>
    </location>
</feature>
<evidence type="ECO:0000256" key="3">
    <source>
        <dbReference type="SAM" id="MobiDB-lite"/>
    </source>
</evidence>
<feature type="region of interest" description="Disordered" evidence="3">
    <location>
        <begin position="331"/>
        <end position="375"/>
    </location>
</feature>
<dbReference type="GeneTree" id="ENSGT00940000155858"/>
<accession>A0A4W3GDE5</accession>
<feature type="compositionally biased region" description="Polar residues" evidence="3">
    <location>
        <begin position="801"/>
        <end position="815"/>
    </location>
</feature>
<dbReference type="PANTHER" id="PTHR21669">
    <property type="entry name" value="CAPZ-INTERACTING PROTEIN AND RELATED PROTEINS"/>
    <property type="match status" value="1"/>
</dbReference>
<feature type="region of interest" description="Disordered" evidence="3">
    <location>
        <begin position="589"/>
        <end position="619"/>
    </location>
</feature>
<evidence type="ECO:0000256" key="1">
    <source>
        <dbReference type="ARBA" id="ARBA00009911"/>
    </source>
</evidence>
<feature type="region of interest" description="Disordered" evidence="3">
    <location>
        <begin position="175"/>
        <end position="300"/>
    </location>
</feature>
<feature type="compositionally biased region" description="Basic and acidic residues" evidence="3">
    <location>
        <begin position="249"/>
        <end position="265"/>
    </location>
</feature>
<feature type="region of interest" description="Disordered" evidence="3">
    <location>
        <begin position="80"/>
        <end position="102"/>
    </location>
</feature>
<comment type="similarity">
    <text evidence="1">Belongs to the ubinuclein family.</text>
</comment>
<reference evidence="6" key="5">
    <citation type="submission" date="2025-09" db="UniProtKB">
        <authorList>
            <consortium name="Ensembl"/>
        </authorList>
    </citation>
    <scope>IDENTIFICATION</scope>
</reference>
<evidence type="ECO:0000313" key="6">
    <source>
        <dbReference type="Ensembl" id="ENSCMIP00000000570.1"/>
    </source>
</evidence>
<feature type="domain" description="Ubinuclein middle" evidence="5">
    <location>
        <begin position="366"/>
        <end position="583"/>
    </location>
</feature>
<feature type="region of interest" description="Disordered" evidence="3">
    <location>
        <begin position="715"/>
        <end position="774"/>
    </location>
</feature>
<evidence type="ECO:0000259" key="5">
    <source>
        <dbReference type="Pfam" id="PF14075"/>
    </source>
</evidence>
<dbReference type="GO" id="GO:0005634">
    <property type="term" value="C:nucleus"/>
    <property type="evidence" value="ECO:0007669"/>
    <property type="project" value="TreeGrafter"/>
</dbReference>
<dbReference type="Pfam" id="PF14075">
    <property type="entry name" value="UBN_AB"/>
    <property type="match status" value="1"/>
</dbReference>
<feature type="compositionally biased region" description="Low complexity" evidence="3">
    <location>
        <begin position="966"/>
        <end position="984"/>
    </location>
</feature>
<feature type="domain" description="Hpc2-related" evidence="4">
    <location>
        <begin position="124"/>
        <end position="175"/>
    </location>
</feature>
<dbReference type="InterPro" id="IPR026947">
    <property type="entry name" value="UBN_middle_dom"/>
</dbReference>
<dbReference type="Pfam" id="PF08729">
    <property type="entry name" value="HUN"/>
    <property type="match status" value="1"/>
</dbReference>
<feature type="compositionally biased region" description="Basic and acidic residues" evidence="3">
    <location>
        <begin position="187"/>
        <end position="210"/>
    </location>
</feature>
<feature type="compositionally biased region" description="Polar residues" evidence="3">
    <location>
        <begin position="742"/>
        <end position="758"/>
    </location>
</feature>
<feature type="compositionally biased region" description="Low complexity" evidence="3">
    <location>
        <begin position="934"/>
        <end position="950"/>
    </location>
</feature>
<proteinExistence type="inferred from homology"/>
<feature type="compositionally biased region" description="Low complexity" evidence="3">
    <location>
        <begin position="333"/>
        <end position="354"/>
    </location>
</feature>
<feature type="compositionally biased region" description="Low complexity" evidence="3">
    <location>
        <begin position="816"/>
        <end position="827"/>
    </location>
</feature>
<feature type="compositionally biased region" description="Polar residues" evidence="3">
    <location>
        <begin position="885"/>
        <end position="909"/>
    </location>
</feature>
<dbReference type="GO" id="GO:0006325">
    <property type="term" value="P:chromatin organization"/>
    <property type="evidence" value="ECO:0007669"/>
    <property type="project" value="TreeGrafter"/>
</dbReference>
<feature type="region of interest" description="Disordered" evidence="3">
    <location>
        <begin position="801"/>
        <end position="841"/>
    </location>
</feature>
<keyword evidence="7" id="KW-1185">Reference proteome</keyword>
<reference evidence="7" key="2">
    <citation type="journal article" date="2007" name="PLoS Biol.">
        <title>Survey sequencing and comparative analysis of the elephant shark (Callorhinchus milii) genome.</title>
        <authorList>
            <person name="Venkatesh B."/>
            <person name="Kirkness E.F."/>
            <person name="Loh Y.H."/>
            <person name="Halpern A.L."/>
            <person name="Lee A.P."/>
            <person name="Johnson J."/>
            <person name="Dandona N."/>
            <person name="Viswanathan L.D."/>
            <person name="Tay A."/>
            <person name="Venter J.C."/>
            <person name="Strausberg R.L."/>
            <person name="Brenner S."/>
        </authorList>
    </citation>
    <scope>NUCLEOTIDE SEQUENCE [LARGE SCALE GENOMIC DNA]</scope>
</reference>